<accession>A0A1H9RWA7</accession>
<protein>
    <submittedName>
        <fullName evidence="2">Stage II sporulation protein E (SpoIIE)</fullName>
    </submittedName>
</protein>
<dbReference type="Pfam" id="PF07228">
    <property type="entry name" value="SpoIIE"/>
    <property type="match status" value="1"/>
</dbReference>
<reference evidence="3" key="1">
    <citation type="submission" date="2016-10" db="EMBL/GenBank/DDBJ databases">
        <authorList>
            <person name="Varghese N."/>
            <person name="Submissions S."/>
        </authorList>
    </citation>
    <scope>NUCLEOTIDE SEQUENCE [LARGE SCALE GENOMIC DNA]</scope>
    <source>
        <strain evidence="3">CGMCC 4.3525</strain>
    </source>
</reference>
<sequence length="101" mass="11298">MGDVCRHGTEAAEVAALARYILRAEATRHRSPATVLDRLNDARCRSRTGAADARRVLREWTAVIGGPLQAMLQRYIQAVFPQLARNAACNRSHHTRQRCAF</sequence>
<dbReference type="Gene3D" id="3.60.40.10">
    <property type="entry name" value="PPM-type phosphatase domain"/>
    <property type="match status" value="1"/>
</dbReference>
<evidence type="ECO:0000313" key="2">
    <source>
        <dbReference type="EMBL" id="SER76695.1"/>
    </source>
</evidence>
<organism evidence="2 3">
    <name type="scientific">Lentzea xinjiangensis</name>
    <dbReference type="NCBI Taxonomy" id="402600"/>
    <lineage>
        <taxon>Bacteria</taxon>
        <taxon>Bacillati</taxon>
        <taxon>Actinomycetota</taxon>
        <taxon>Actinomycetes</taxon>
        <taxon>Pseudonocardiales</taxon>
        <taxon>Pseudonocardiaceae</taxon>
        <taxon>Lentzea</taxon>
    </lineage>
</organism>
<keyword evidence="3" id="KW-1185">Reference proteome</keyword>
<name>A0A1H9RWA7_9PSEU</name>
<feature type="domain" description="PPM-type phosphatase" evidence="1">
    <location>
        <begin position="1"/>
        <end position="49"/>
    </location>
</feature>
<evidence type="ECO:0000259" key="1">
    <source>
        <dbReference type="Pfam" id="PF07228"/>
    </source>
</evidence>
<dbReference type="Proteomes" id="UP000199352">
    <property type="component" value="Unassembled WGS sequence"/>
</dbReference>
<proteinExistence type="predicted"/>
<dbReference type="AlphaFoldDB" id="A0A1H9RWA7"/>
<dbReference type="InterPro" id="IPR001932">
    <property type="entry name" value="PPM-type_phosphatase-like_dom"/>
</dbReference>
<dbReference type="EMBL" id="FOFR01000015">
    <property type="protein sequence ID" value="SER76695.1"/>
    <property type="molecule type" value="Genomic_DNA"/>
</dbReference>
<gene>
    <name evidence="2" type="ORF">SAMN05216188_11581</name>
</gene>
<evidence type="ECO:0000313" key="3">
    <source>
        <dbReference type="Proteomes" id="UP000199352"/>
    </source>
</evidence>
<dbReference type="InterPro" id="IPR036457">
    <property type="entry name" value="PPM-type-like_dom_sf"/>
</dbReference>